<sequence length="64" mass="7673">MNAYDQYSATYLSELYFVIKRNIENGFLSRAMYQELQLIRQAMTKKGIVILADRHKHELHRKIN</sequence>
<proteinExistence type="predicted"/>
<accession>A0ABT0MB39</accession>
<evidence type="ECO:0000313" key="2">
    <source>
        <dbReference type="Proteomes" id="UP001203004"/>
    </source>
</evidence>
<organism evidence="1 2">
    <name type="scientific">Sporolactobacillus mangiferae</name>
    <dbReference type="NCBI Taxonomy" id="2940498"/>
    <lineage>
        <taxon>Bacteria</taxon>
        <taxon>Bacillati</taxon>
        <taxon>Bacillota</taxon>
        <taxon>Bacilli</taxon>
        <taxon>Bacillales</taxon>
        <taxon>Sporolactobacillaceae</taxon>
        <taxon>Sporolactobacillus</taxon>
    </lineage>
</organism>
<dbReference type="RefSeq" id="WP_249101341.1">
    <property type="nucleotide sequence ID" value="NZ_JAMAST010000009.1"/>
</dbReference>
<comment type="caution">
    <text evidence="1">The sequence shown here is derived from an EMBL/GenBank/DDBJ whole genome shotgun (WGS) entry which is preliminary data.</text>
</comment>
<dbReference type="Proteomes" id="UP001203004">
    <property type="component" value="Unassembled WGS sequence"/>
</dbReference>
<reference evidence="1 2" key="1">
    <citation type="submission" date="2022-05" db="EMBL/GenBank/DDBJ databases">
        <title>Sporolactobacillus sp nov CPB3-1, isolated from tree bark (Mangifera indica L.).</title>
        <authorList>
            <person name="Phuengjayaem S."/>
            <person name="Tanasupawat S."/>
        </authorList>
    </citation>
    <scope>NUCLEOTIDE SEQUENCE [LARGE SCALE GENOMIC DNA]</scope>
    <source>
        <strain evidence="1 2">CPB3-1</strain>
    </source>
</reference>
<keyword evidence="2" id="KW-1185">Reference proteome</keyword>
<gene>
    <name evidence="1" type="ORF">M3N64_08960</name>
</gene>
<evidence type="ECO:0000313" key="1">
    <source>
        <dbReference type="EMBL" id="MCL1632079.1"/>
    </source>
</evidence>
<dbReference type="EMBL" id="JAMAST010000009">
    <property type="protein sequence ID" value="MCL1632079.1"/>
    <property type="molecule type" value="Genomic_DNA"/>
</dbReference>
<name>A0ABT0MB39_9BACL</name>
<protein>
    <submittedName>
        <fullName evidence="1">Uncharacterized protein</fullName>
    </submittedName>
</protein>